<protein>
    <recommendedName>
        <fullName evidence="4">Glycosyltransferase</fullName>
        <ecNumber evidence="4">2.4.1.-</ecNumber>
    </recommendedName>
</protein>
<organism evidence="6 7">
    <name type="scientific">Apostasia shenzhenica</name>
    <dbReference type="NCBI Taxonomy" id="1088818"/>
    <lineage>
        <taxon>Eukaryota</taxon>
        <taxon>Viridiplantae</taxon>
        <taxon>Streptophyta</taxon>
        <taxon>Embryophyta</taxon>
        <taxon>Tracheophyta</taxon>
        <taxon>Spermatophyta</taxon>
        <taxon>Magnoliopsida</taxon>
        <taxon>Liliopsida</taxon>
        <taxon>Asparagales</taxon>
        <taxon>Orchidaceae</taxon>
        <taxon>Apostasioideae</taxon>
        <taxon>Apostasia</taxon>
    </lineage>
</organism>
<name>A0A2I0B6L4_9ASPA</name>
<reference evidence="6 7" key="1">
    <citation type="journal article" date="2017" name="Nature">
        <title>The Apostasia genome and the evolution of orchids.</title>
        <authorList>
            <person name="Zhang G.Q."/>
            <person name="Liu K.W."/>
            <person name="Li Z."/>
            <person name="Lohaus R."/>
            <person name="Hsiao Y.Y."/>
            <person name="Niu S.C."/>
            <person name="Wang J.Y."/>
            <person name="Lin Y.C."/>
            <person name="Xu Q."/>
            <person name="Chen L.J."/>
            <person name="Yoshida K."/>
            <person name="Fujiwara S."/>
            <person name="Wang Z.W."/>
            <person name="Zhang Y.Q."/>
            <person name="Mitsuda N."/>
            <person name="Wang M."/>
            <person name="Liu G.H."/>
            <person name="Pecoraro L."/>
            <person name="Huang H.X."/>
            <person name="Xiao X.J."/>
            <person name="Lin M."/>
            <person name="Wu X.Y."/>
            <person name="Wu W.L."/>
            <person name="Chen Y.Y."/>
            <person name="Chang S.B."/>
            <person name="Sakamoto S."/>
            <person name="Ohme-Takagi M."/>
            <person name="Yagi M."/>
            <person name="Zeng S.J."/>
            <person name="Shen C.Y."/>
            <person name="Yeh C.M."/>
            <person name="Luo Y.B."/>
            <person name="Tsai W.C."/>
            <person name="Van de Peer Y."/>
            <person name="Liu Z.J."/>
        </authorList>
    </citation>
    <scope>NUCLEOTIDE SEQUENCE [LARGE SCALE GENOMIC DNA]</scope>
    <source>
        <strain evidence="7">cv. Shenzhen</strain>
        <tissue evidence="6">Stem</tissue>
    </source>
</reference>
<keyword evidence="3 6" id="KW-0328">Glycosyltransferase</keyword>
<dbReference type="Pfam" id="PF26168">
    <property type="entry name" value="Glyco_transf_N"/>
    <property type="match status" value="1"/>
</dbReference>
<accession>A0A2I0B6L4</accession>
<dbReference type="EMBL" id="KZ451908">
    <property type="protein sequence ID" value="PKA63446.1"/>
    <property type="molecule type" value="Genomic_DNA"/>
</dbReference>
<dbReference type="OrthoDB" id="5835829at2759"/>
<evidence type="ECO:0000256" key="4">
    <source>
        <dbReference type="RuleBase" id="RU362057"/>
    </source>
</evidence>
<dbReference type="GO" id="GO:0035251">
    <property type="term" value="F:UDP-glucosyltransferase activity"/>
    <property type="evidence" value="ECO:0007669"/>
    <property type="project" value="TreeGrafter"/>
</dbReference>
<dbReference type="EC" id="2.4.1.-" evidence="4"/>
<evidence type="ECO:0000313" key="6">
    <source>
        <dbReference type="EMBL" id="PKA63446.1"/>
    </source>
</evidence>
<dbReference type="STRING" id="1088818.A0A2I0B6L4"/>
<evidence type="ECO:0000256" key="2">
    <source>
        <dbReference type="ARBA" id="ARBA00022679"/>
    </source>
</evidence>
<dbReference type="FunFam" id="3.40.50.2000:FF:000047">
    <property type="entry name" value="Glycosyltransferase"/>
    <property type="match status" value="1"/>
</dbReference>
<dbReference type="PROSITE" id="PS00375">
    <property type="entry name" value="UDPGT"/>
    <property type="match status" value="1"/>
</dbReference>
<evidence type="ECO:0000259" key="5">
    <source>
        <dbReference type="Pfam" id="PF26168"/>
    </source>
</evidence>
<dbReference type="Gene3D" id="3.40.50.2000">
    <property type="entry name" value="Glycogen Phosphorylase B"/>
    <property type="match status" value="2"/>
</dbReference>
<dbReference type="PANTHER" id="PTHR48047">
    <property type="entry name" value="GLYCOSYLTRANSFERASE"/>
    <property type="match status" value="1"/>
</dbReference>
<dbReference type="PANTHER" id="PTHR48047:SF182">
    <property type="entry name" value="GLYCOSYLTRANSFERASE"/>
    <property type="match status" value="1"/>
</dbReference>
<sequence>MDGGDPTKTHLVLVPLMEQGHMIPMADLALLLATRGARVSFITTPVNARRLRATADRAVEAGLPLRLVELPFPCAEAGLPQGCENVDLVPSLDLFHSFFHCLYLLAGPLKQFLLQNVEPRNSPTCIIADQCLPWTATVAAELSIPRLIFHGPSCFFLLCTLLVTRHKLHEKVADEDEIFAVPELSQTIQVNKRQSLRFFQWPGFEDFLCQIETADDTADGFVLNTFYEMEPWCIDDYRSAVGKEVWPIGPVSLCHKDANSKAVRGNGDAAVDHGGVIEWLDAREPRSVLFVSFGSVASTSPQQLMEIGAALEATGWPFVWAVKTAEQSSEVEEWATEFKQRNQGRGMVMKGWVQQLLILSHPALGGFMTHCGWNSTLEAVAAGVPMVTWPHFADQFLNEKLVVEVLRTGVAVRVKPPEVYQAGELVEREVVERAMERVMGGGEEGEEMRVRARELGEKAMKAVEEGGSSYDSLGKLISRASELSRISAWEPGFS</sequence>
<keyword evidence="7" id="KW-1185">Reference proteome</keyword>
<proteinExistence type="inferred from homology"/>
<comment type="similarity">
    <text evidence="1 3">Belongs to the UDP-glycosyltransferase family.</text>
</comment>
<dbReference type="Pfam" id="PF00201">
    <property type="entry name" value="UDPGT"/>
    <property type="match status" value="1"/>
</dbReference>
<feature type="domain" description="Glycosyltransferase N-terminal" evidence="5">
    <location>
        <begin position="11"/>
        <end position="251"/>
    </location>
</feature>
<dbReference type="InterPro" id="IPR058980">
    <property type="entry name" value="Glyco_transf_N"/>
</dbReference>
<dbReference type="InterPro" id="IPR002213">
    <property type="entry name" value="UDP_glucos_trans"/>
</dbReference>
<evidence type="ECO:0000256" key="1">
    <source>
        <dbReference type="ARBA" id="ARBA00009995"/>
    </source>
</evidence>
<dbReference type="InterPro" id="IPR035595">
    <property type="entry name" value="UDP_glycos_trans_CS"/>
</dbReference>
<dbReference type="Proteomes" id="UP000236161">
    <property type="component" value="Unassembled WGS sequence"/>
</dbReference>
<evidence type="ECO:0000256" key="3">
    <source>
        <dbReference type="RuleBase" id="RU003718"/>
    </source>
</evidence>
<evidence type="ECO:0000313" key="7">
    <source>
        <dbReference type="Proteomes" id="UP000236161"/>
    </source>
</evidence>
<dbReference type="SUPFAM" id="SSF53756">
    <property type="entry name" value="UDP-Glycosyltransferase/glycogen phosphorylase"/>
    <property type="match status" value="1"/>
</dbReference>
<gene>
    <name evidence="6" type="primary">UGT73C1</name>
    <name evidence="6" type="ORF">AXF42_Ash005341</name>
</gene>
<dbReference type="AlphaFoldDB" id="A0A2I0B6L4"/>
<keyword evidence="2 3" id="KW-0808">Transferase</keyword>
<dbReference type="CDD" id="cd03784">
    <property type="entry name" value="GT1_Gtf-like"/>
    <property type="match status" value="1"/>
</dbReference>